<dbReference type="Pfam" id="PF00528">
    <property type="entry name" value="BPD_transp_1"/>
    <property type="match status" value="1"/>
</dbReference>
<sequence>MIGNAVRKLGNGITGGGRFSFDNDRLTRWVLSGFGLVLLLAFWEAVTTVLSLNPKYFPGPMGVVNELIRIWPAIVAALPNTLSAALVGYLLALALSIVIAIPLVASDRLLNALMPFIIGTNTVPRIAMTPLVIYWVSFYSVSMLYLANYVMAVWVAFFPMLIAAIDGFRSIDEDTENMLEVYGATTWQEFKYVRFKNGLPFIFDGMKIGFVLAMIGAVVGEFVSGTFGIGSQAASAIGRTSIARAFAIVLVLGLISTGVVLIVYLIESKMIFWRESSIMGDE</sequence>
<dbReference type="PANTHER" id="PTHR30151:SF20">
    <property type="entry name" value="ABC TRANSPORTER PERMEASE PROTEIN HI_0355-RELATED"/>
    <property type="match status" value="1"/>
</dbReference>
<keyword evidence="2 7" id="KW-0813">Transport</keyword>
<evidence type="ECO:0000256" key="7">
    <source>
        <dbReference type="RuleBase" id="RU363032"/>
    </source>
</evidence>
<feature type="transmembrane region" description="Helical" evidence="7">
    <location>
        <begin position="242"/>
        <end position="266"/>
    </location>
</feature>
<evidence type="ECO:0000256" key="3">
    <source>
        <dbReference type="ARBA" id="ARBA00022475"/>
    </source>
</evidence>
<protein>
    <submittedName>
        <fullName evidence="9">ABC transporter permease</fullName>
    </submittedName>
</protein>
<dbReference type="AlphaFoldDB" id="A0A4C2EL41"/>
<keyword evidence="4 7" id="KW-0812">Transmembrane</keyword>
<evidence type="ECO:0000256" key="5">
    <source>
        <dbReference type="ARBA" id="ARBA00022989"/>
    </source>
</evidence>
<dbReference type="GO" id="GO:0055085">
    <property type="term" value="P:transmembrane transport"/>
    <property type="evidence" value="ECO:0007669"/>
    <property type="project" value="InterPro"/>
</dbReference>
<keyword evidence="10" id="KW-1185">Reference proteome</keyword>
<keyword evidence="6 7" id="KW-0472">Membrane</keyword>
<dbReference type="EMBL" id="BIXZ01000003">
    <property type="protein sequence ID" value="GCF14397.1"/>
    <property type="molecule type" value="Genomic_DNA"/>
</dbReference>
<dbReference type="RefSeq" id="WP_137683985.1">
    <property type="nucleotide sequence ID" value="NZ_BIXZ01000003.1"/>
</dbReference>
<dbReference type="PROSITE" id="PS50928">
    <property type="entry name" value="ABC_TM1"/>
    <property type="match status" value="1"/>
</dbReference>
<dbReference type="PANTHER" id="PTHR30151">
    <property type="entry name" value="ALKANE SULFONATE ABC TRANSPORTER-RELATED, MEMBRANE SUBUNIT"/>
    <property type="match status" value="1"/>
</dbReference>
<comment type="similarity">
    <text evidence="7">Belongs to the binding-protein-dependent transport system permease family.</text>
</comment>
<gene>
    <name evidence="9" type="ORF">Harman_23320</name>
</gene>
<feature type="transmembrane region" description="Helical" evidence="7">
    <location>
        <begin position="113"/>
        <end position="137"/>
    </location>
</feature>
<dbReference type="CDD" id="cd06261">
    <property type="entry name" value="TM_PBP2"/>
    <property type="match status" value="1"/>
</dbReference>
<dbReference type="InterPro" id="IPR000515">
    <property type="entry name" value="MetI-like"/>
</dbReference>
<dbReference type="Gene3D" id="1.10.3720.10">
    <property type="entry name" value="MetI-like"/>
    <property type="match status" value="1"/>
</dbReference>
<name>A0A4C2EL41_9EURY</name>
<evidence type="ECO:0000313" key="9">
    <source>
        <dbReference type="EMBL" id="GCF14397.1"/>
    </source>
</evidence>
<evidence type="ECO:0000256" key="2">
    <source>
        <dbReference type="ARBA" id="ARBA00022448"/>
    </source>
</evidence>
<reference evidence="9 10" key="1">
    <citation type="submission" date="2019-02" db="EMBL/GenBank/DDBJ databases">
        <title>Haloarcula mannanilyticum sp. nov., a mannan degrading haloarchaeon isolated from commercial salt.</title>
        <authorList>
            <person name="Enomoto S."/>
            <person name="Shimane Y."/>
            <person name="Kamekura M."/>
            <person name="Ito T."/>
            <person name="Moriya O."/>
            <person name="Ihara K."/>
            <person name="Takahashi-Ando N."/>
            <person name="Fukushima Y."/>
            <person name="Yoshida Y."/>
            <person name="Usama R."/>
            <person name="Takai K."/>
            <person name="Minegishi H."/>
        </authorList>
    </citation>
    <scope>NUCLEOTIDE SEQUENCE [LARGE SCALE GENOMIC DNA]</scope>
    <source>
        <strain evidence="9 10">MD130-1</strain>
    </source>
</reference>
<evidence type="ECO:0000256" key="4">
    <source>
        <dbReference type="ARBA" id="ARBA00022692"/>
    </source>
</evidence>
<dbReference type="Proteomes" id="UP000304382">
    <property type="component" value="Unassembled WGS sequence"/>
</dbReference>
<feature type="transmembrane region" description="Helical" evidence="7">
    <location>
        <begin position="70"/>
        <end position="101"/>
    </location>
</feature>
<comment type="caution">
    <text evidence="9">The sequence shown here is derived from an EMBL/GenBank/DDBJ whole genome shotgun (WGS) entry which is preliminary data.</text>
</comment>
<evidence type="ECO:0000256" key="1">
    <source>
        <dbReference type="ARBA" id="ARBA00004651"/>
    </source>
</evidence>
<comment type="subcellular location">
    <subcellularLocation>
        <location evidence="1 7">Cell membrane</location>
        <topology evidence="1 7">Multi-pass membrane protein</topology>
    </subcellularLocation>
</comment>
<keyword evidence="5 7" id="KW-1133">Transmembrane helix</keyword>
<feature type="domain" description="ABC transmembrane type-1" evidence="8">
    <location>
        <begin position="78"/>
        <end position="267"/>
    </location>
</feature>
<dbReference type="InterPro" id="IPR035906">
    <property type="entry name" value="MetI-like_sf"/>
</dbReference>
<evidence type="ECO:0000313" key="10">
    <source>
        <dbReference type="Proteomes" id="UP000304382"/>
    </source>
</evidence>
<proteinExistence type="inferred from homology"/>
<evidence type="ECO:0000259" key="8">
    <source>
        <dbReference type="PROSITE" id="PS50928"/>
    </source>
</evidence>
<evidence type="ECO:0000256" key="6">
    <source>
        <dbReference type="ARBA" id="ARBA00023136"/>
    </source>
</evidence>
<dbReference type="SUPFAM" id="SSF161098">
    <property type="entry name" value="MetI-like"/>
    <property type="match status" value="1"/>
</dbReference>
<keyword evidence="3" id="KW-1003">Cell membrane</keyword>
<dbReference type="OrthoDB" id="50379at2157"/>
<dbReference type="GO" id="GO:0005886">
    <property type="term" value="C:plasma membrane"/>
    <property type="evidence" value="ECO:0007669"/>
    <property type="project" value="UniProtKB-SubCell"/>
</dbReference>
<feature type="transmembrane region" description="Helical" evidence="7">
    <location>
        <begin position="208"/>
        <end position="230"/>
    </location>
</feature>
<accession>A0A4C2EL41</accession>
<organism evidence="9 10">
    <name type="scientific">Haloarcula mannanilytica</name>
    <dbReference type="NCBI Taxonomy" id="2509225"/>
    <lineage>
        <taxon>Archaea</taxon>
        <taxon>Methanobacteriati</taxon>
        <taxon>Methanobacteriota</taxon>
        <taxon>Stenosarchaea group</taxon>
        <taxon>Halobacteria</taxon>
        <taxon>Halobacteriales</taxon>
        <taxon>Haloarculaceae</taxon>
        <taxon>Haloarcula</taxon>
    </lineage>
</organism>
<feature type="transmembrane region" description="Helical" evidence="7">
    <location>
        <begin position="143"/>
        <end position="165"/>
    </location>
</feature>
<feature type="transmembrane region" description="Helical" evidence="7">
    <location>
        <begin position="29"/>
        <end position="50"/>
    </location>
</feature>